<proteinExistence type="inferred from homology"/>
<dbReference type="SUPFAM" id="SSF82657">
    <property type="entry name" value="BolA-like"/>
    <property type="match status" value="1"/>
</dbReference>
<dbReference type="InterPro" id="IPR002634">
    <property type="entry name" value="BolA"/>
</dbReference>
<evidence type="ECO:0000256" key="2">
    <source>
        <dbReference type="RuleBase" id="RU003860"/>
    </source>
</evidence>
<evidence type="ECO:0000313" key="4">
    <source>
        <dbReference type="Proteomes" id="UP000092508"/>
    </source>
</evidence>
<gene>
    <name evidence="3" type="ORF">A9308_09700</name>
</gene>
<protein>
    <submittedName>
        <fullName evidence="3">BolA family transcriptional regulator</fullName>
    </submittedName>
</protein>
<name>A0A1B8Q9K4_9GAMM</name>
<dbReference type="Proteomes" id="UP000092508">
    <property type="component" value="Unassembled WGS sequence"/>
</dbReference>
<dbReference type="Pfam" id="PF01722">
    <property type="entry name" value="BolA"/>
    <property type="match status" value="1"/>
</dbReference>
<dbReference type="GO" id="GO:0006351">
    <property type="term" value="P:DNA-templated transcription"/>
    <property type="evidence" value="ECO:0007669"/>
    <property type="project" value="TreeGrafter"/>
</dbReference>
<dbReference type="Gene3D" id="3.30.300.90">
    <property type="entry name" value="BolA-like"/>
    <property type="match status" value="1"/>
</dbReference>
<evidence type="ECO:0000256" key="1">
    <source>
        <dbReference type="ARBA" id="ARBA00005578"/>
    </source>
</evidence>
<dbReference type="InterPro" id="IPR050961">
    <property type="entry name" value="BolA/IbaG_stress_morph_reg"/>
</dbReference>
<dbReference type="PIRSF" id="PIRSF003113">
    <property type="entry name" value="BolA"/>
    <property type="match status" value="1"/>
</dbReference>
<sequence length="109" mass="11995">MTSPTPLADALHTRVQALFTSYVEVINESRQHAGYFDGKESHFKLVLVSDAFAGKRLVQRHQLVYGLVNDLLVQGGGTIHALALHTYTPDEWQAQTHAPASPQCAGQNR</sequence>
<dbReference type="AlphaFoldDB" id="A0A1B8Q9K4"/>
<dbReference type="STRING" id="34059.A9308_09700"/>
<dbReference type="PANTHER" id="PTHR46229:SF2">
    <property type="entry name" value="BOLA-LIKE PROTEIN 1"/>
    <property type="match status" value="1"/>
</dbReference>
<reference evidence="3 4" key="1">
    <citation type="submission" date="2016-06" db="EMBL/GenBank/DDBJ databases">
        <title>Draft genome of Moraxella atlantae CCUG 66109.</title>
        <authorList>
            <person name="Salva-Serra F."/>
            <person name="Engstrom-Jakobsson H."/>
            <person name="Thorell K."/>
            <person name="Gonzales-Siles L."/>
            <person name="Karlsson R."/>
            <person name="Boulund F."/>
            <person name="Engstrand L."/>
            <person name="Kristiansson E."/>
            <person name="Moore E."/>
        </authorList>
    </citation>
    <scope>NUCLEOTIDE SEQUENCE [LARGE SCALE GENOMIC DNA]</scope>
    <source>
        <strain evidence="3 4">CCUG 66109</strain>
    </source>
</reference>
<dbReference type="GO" id="GO:0005829">
    <property type="term" value="C:cytosol"/>
    <property type="evidence" value="ECO:0007669"/>
    <property type="project" value="TreeGrafter"/>
</dbReference>
<dbReference type="PANTHER" id="PTHR46229">
    <property type="entry name" value="BOLA TRANSCRIPTION REGULATOR"/>
    <property type="match status" value="1"/>
</dbReference>
<organism evidence="3 4">
    <name type="scientific">Faucicola atlantae</name>
    <dbReference type="NCBI Taxonomy" id="34059"/>
    <lineage>
        <taxon>Bacteria</taxon>
        <taxon>Pseudomonadati</taxon>
        <taxon>Pseudomonadota</taxon>
        <taxon>Gammaproteobacteria</taxon>
        <taxon>Moraxellales</taxon>
        <taxon>Moraxellaceae</taxon>
        <taxon>Faucicola</taxon>
    </lineage>
</organism>
<dbReference type="InterPro" id="IPR036065">
    <property type="entry name" value="BolA-like_sf"/>
</dbReference>
<comment type="caution">
    <text evidence="3">The sequence shown here is derived from an EMBL/GenBank/DDBJ whole genome shotgun (WGS) entry which is preliminary data.</text>
</comment>
<accession>A0A1B8Q9K4</accession>
<dbReference type="EMBL" id="LZMZ01000038">
    <property type="protein sequence ID" value="OBX75446.1"/>
    <property type="molecule type" value="Genomic_DNA"/>
</dbReference>
<comment type="similarity">
    <text evidence="1 2">Belongs to the BolA/IbaG family.</text>
</comment>
<dbReference type="RefSeq" id="WP_067238249.1">
    <property type="nucleotide sequence ID" value="NZ_CP171132.1"/>
</dbReference>
<dbReference type="OrthoDB" id="9801469at2"/>
<evidence type="ECO:0000313" key="3">
    <source>
        <dbReference type="EMBL" id="OBX75446.1"/>
    </source>
</evidence>